<feature type="compositionally biased region" description="Pro residues" evidence="1">
    <location>
        <begin position="456"/>
        <end position="473"/>
    </location>
</feature>
<name>A0ABX9QKQ3_9BACT</name>
<accession>A0ABX9QKQ3</accession>
<evidence type="ECO:0000313" key="5">
    <source>
        <dbReference type="Proteomes" id="UP000278907"/>
    </source>
</evidence>
<organism evidence="4 5">
    <name type="scientific">Corallococcus praedator</name>
    <dbReference type="NCBI Taxonomy" id="2316724"/>
    <lineage>
        <taxon>Bacteria</taxon>
        <taxon>Pseudomonadati</taxon>
        <taxon>Myxococcota</taxon>
        <taxon>Myxococcia</taxon>
        <taxon>Myxococcales</taxon>
        <taxon>Cystobacterineae</taxon>
        <taxon>Myxococcaceae</taxon>
        <taxon>Corallococcus</taxon>
    </lineage>
</organism>
<sequence>MLTVTPPDSKPQDESNEVPGVPVAGETPPPAANVAVATSAAVVDPDDLVSTDKTPTLVDRVQAFRAKYEKQEMALFFFAGFLYDVLTLSPIDDTQTVVQNFVYLLLLAGLLLLEQRYQEGAEPPKLLAKVWRFREDALHFLLGSLLSAFTLFLFKSSSGLTPLLFLAVMFSLLVANELPRFRQLGPVIRVALFSLCVTLYFASLLPVLLSRVGWWIFTLSVALGSGSIYGMLRVLKRWRPDEKALLRTVAVPGFGAQAALLGCYFLGVIPPVPLAVQYSGIYHQVERVDKREYNMTGLYRLTSEARPWWKVWTLWHHGDQDFTVRPGEQPMYFFRIFAPKGFERYRVRVRWYFDHPQKGWTQQGNGYLATVSSNGTEGGYRYYAKPGTTPKPGDWRVVLETEDGHEINRLGFTVTPDTRTEDRPTVQDISELKVIKPVRLEEFEKAHPRVASSPLSEPPPPAPEPAPPEAAPE</sequence>
<evidence type="ECO:0000313" key="4">
    <source>
        <dbReference type="EMBL" id="RKI10114.1"/>
    </source>
</evidence>
<proteinExistence type="predicted"/>
<keyword evidence="5" id="KW-1185">Reference proteome</keyword>
<dbReference type="Pfam" id="PF11141">
    <property type="entry name" value="DUF2914"/>
    <property type="match status" value="1"/>
</dbReference>
<feature type="transmembrane region" description="Helical" evidence="2">
    <location>
        <begin position="214"/>
        <end position="232"/>
    </location>
</feature>
<evidence type="ECO:0000259" key="3">
    <source>
        <dbReference type="Pfam" id="PF11141"/>
    </source>
</evidence>
<dbReference type="EMBL" id="RAWI01000079">
    <property type="protein sequence ID" value="RKI10114.1"/>
    <property type="molecule type" value="Genomic_DNA"/>
</dbReference>
<feature type="transmembrane region" description="Helical" evidence="2">
    <location>
        <begin position="160"/>
        <end position="178"/>
    </location>
</feature>
<feature type="transmembrane region" description="Helical" evidence="2">
    <location>
        <begin position="244"/>
        <end position="267"/>
    </location>
</feature>
<feature type="region of interest" description="Disordered" evidence="1">
    <location>
        <begin position="445"/>
        <end position="473"/>
    </location>
</feature>
<keyword evidence="2" id="KW-0472">Membrane</keyword>
<comment type="caution">
    <text evidence="4">The sequence shown here is derived from an EMBL/GenBank/DDBJ whole genome shotgun (WGS) entry which is preliminary data.</text>
</comment>
<dbReference type="Proteomes" id="UP000278907">
    <property type="component" value="Unassembled WGS sequence"/>
</dbReference>
<feature type="transmembrane region" description="Helical" evidence="2">
    <location>
        <begin position="97"/>
        <end position="117"/>
    </location>
</feature>
<feature type="transmembrane region" description="Helical" evidence="2">
    <location>
        <begin position="190"/>
        <end position="208"/>
    </location>
</feature>
<dbReference type="InterPro" id="IPR022606">
    <property type="entry name" value="DUF2914"/>
</dbReference>
<gene>
    <name evidence="4" type="ORF">D7Y13_13290</name>
</gene>
<keyword evidence="2" id="KW-0812">Transmembrane</keyword>
<evidence type="ECO:0000256" key="2">
    <source>
        <dbReference type="SAM" id="Phobius"/>
    </source>
</evidence>
<protein>
    <submittedName>
        <fullName evidence="4">DUF2914 domain-containing protein</fullName>
    </submittedName>
</protein>
<reference evidence="4 5" key="1">
    <citation type="submission" date="2018-09" db="EMBL/GenBank/DDBJ databases">
        <authorList>
            <person name="Livingstone P.G."/>
            <person name="Whitworth D.E."/>
        </authorList>
    </citation>
    <scope>NUCLEOTIDE SEQUENCE [LARGE SCALE GENOMIC DNA]</scope>
    <source>
        <strain evidence="4 5">CA031B</strain>
    </source>
</reference>
<feature type="domain" description="DUF2914" evidence="3">
    <location>
        <begin position="346"/>
        <end position="414"/>
    </location>
</feature>
<feature type="region of interest" description="Disordered" evidence="1">
    <location>
        <begin position="1"/>
        <end position="30"/>
    </location>
</feature>
<keyword evidence="2" id="KW-1133">Transmembrane helix</keyword>
<feature type="transmembrane region" description="Helical" evidence="2">
    <location>
        <begin position="73"/>
        <end position="91"/>
    </location>
</feature>
<dbReference type="RefSeq" id="WP_120584111.1">
    <property type="nucleotide sequence ID" value="NZ_RAWI01000079.1"/>
</dbReference>
<feature type="transmembrane region" description="Helical" evidence="2">
    <location>
        <begin position="137"/>
        <end position="154"/>
    </location>
</feature>
<evidence type="ECO:0000256" key="1">
    <source>
        <dbReference type="SAM" id="MobiDB-lite"/>
    </source>
</evidence>